<evidence type="ECO:0000259" key="4">
    <source>
        <dbReference type="PROSITE" id="PS50075"/>
    </source>
</evidence>
<evidence type="ECO:0000256" key="1">
    <source>
        <dbReference type="ARBA" id="ARBA00001957"/>
    </source>
</evidence>
<dbReference type="PROSITE" id="PS50075">
    <property type="entry name" value="CARRIER"/>
    <property type="match status" value="1"/>
</dbReference>
<keyword evidence="2" id="KW-0596">Phosphopantetheine</keyword>
<dbReference type="InterPro" id="IPR025110">
    <property type="entry name" value="AMP-bd_C"/>
</dbReference>
<sequence>MHTSEIRTSTGAGEGTGAVAASRKEEALWLLERLAPQSAANNLSVAFAVAGSIREDLLEQSLSLLVRRHEALRTVYRVSGARLTRTVLDPAGVRLVPAVLDTAPDTLDADLTAFVGRRFELDGGLLLRAAVLRGADREVVCLAVHHLVFDTLSAVPFLAELAEAYTALLDHGAPPPALLRTVPALVEPEAREESLEFWHKQLADYDPGALDLWCGAPDPAEPTLLGGRVSYELSEQARDAVARLRRSARAPEAVVLLAAYQLLLAAHGAGPDLAVGSPVDVRPRDAAGAIGYHVNVLPLRTRVTPEQPVRAFVRAARETFFDALAHADVPVDHLTGTVPRSGSSWRNMLFRHLFNYVPDTVLPNFTIGGADAEPLVVENGYSKFDLEFFVLSSADRLRIRAVHCTELLTAEEVTALLERYDALLVALAEDDRRPVGEIPVWSARDREVIGAANRTAAPIDPATVLEAFTARVAQAPDAPAVHGAAGATSYRQLWRAARAVERQLAAVGAGRGEVVAVAAARGPELAAAVLGSWLAGAAYLPLDPEHPEQRIAYQLADSGVRAVLTGPGVVLPGTGALPVLPLAPAAEAGPCPLPDAPVAADPAAPAYLIYTSGSTGRPKGTVVGHRALANLVAHFGAELAAGPGAAAIWLTTFSFDISGLELFVPLAHGGSAVAAPDEARTDGAVLRELVERHDAAVVQATPTTWRLVLDRVGGALRGRRVLCGGEPAPPPLVAALLATGCTLHHVYGPTETTVWSTSGVLTDPDRPVHVGRPIANTRVRVLAPDGSVLPVGVRGELCIGGAGLADGYHGRPELTAERFAEHPLLGRLYRTGDLARWRPDGTLELLGRADRQVKLRGNRIELGEVESVLLAHPEVRGAAVAVVGDPAADAVLWAFVEPASPAAADGADAADGLADRLWEHAGSRLPRAVLPQRFLVLESLPTTLNDKTDYPALVALAARQPRPAAPEDRPQEEAGEVRDQLVADLVGLWQRVLERQDVSGDTNFFSHGGHSLLGALLVQEAEALTGVRLKLADLFEHPTPARLAGCLRAADGGESTDRTGEGE</sequence>
<dbReference type="InterPro" id="IPR042099">
    <property type="entry name" value="ANL_N_sf"/>
</dbReference>
<dbReference type="InterPro" id="IPR045851">
    <property type="entry name" value="AMP-bd_C_sf"/>
</dbReference>
<dbReference type="InterPro" id="IPR020806">
    <property type="entry name" value="PKS_PP-bd"/>
</dbReference>
<dbReference type="InterPro" id="IPR000873">
    <property type="entry name" value="AMP-dep_synth/lig_dom"/>
</dbReference>
<dbReference type="Gene3D" id="3.30.559.30">
    <property type="entry name" value="Nonribosomal peptide synthetase, condensation domain"/>
    <property type="match status" value="1"/>
</dbReference>
<feature type="domain" description="Carrier" evidence="4">
    <location>
        <begin position="976"/>
        <end position="1051"/>
    </location>
</feature>
<dbReference type="RefSeq" id="WP_033255109.1">
    <property type="nucleotide sequence ID" value="NZ_BSRX01000026.1"/>
</dbReference>
<dbReference type="EMBL" id="BSRX01000026">
    <property type="protein sequence ID" value="GLW56387.1"/>
    <property type="molecule type" value="Genomic_DNA"/>
</dbReference>
<dbReference type="Gene3D" id="3.30.559.10">
    <property type="entry name" value="Chloramphenicol acetyltransferase-like domain"/>
    <property type="match status" value="1"/>
</dbReference>
<dbReference type="Pfam" id="PF00501">
    <property type="entry name" value="AMP-binding"/>
    <property type="match status" value="1"/>
</dbReference>
<keyword evidence="3" id="KW-0597">Phosphoprotein</keyword>
<name>A0A9W6PKB3_9ACTN</name>
<dbReference type="SUPFAM" id="SSF52777">
    <property type="entry name" value="CoA-dependent acyltransferases"/>
    <property type="match status" value="2"/>
</dbReference>
<dbReference type="InterPro" id="IPR009081">
    <property type="entry name" value="PP-bd_ACP"/>
</dbReference>
<dbReference type="PANTHER" id="PTHR45527:SF1">
    <property type="entry name" value="FATTY ACID SYNTHASE"/>
    <property type="match status" value="1"/>
</dbReference>
<proteinExistence type="predicted"/>
<dbReference type="Pfam" id="PF00550">
    <property type="entry name" value="PP-binding"/>
    <property type="match status" value="1"/>
</dbReference>
<dbReference type="CDD" id="cd05930">
    <property type="entry name" value="A_NRPS"/>
    <property type="match status" value="1"/>
</dbReference>
<dbReference type="GO" id="GO:0003824">
    <property type="term" value="F:catalytic activity"/>
    <property type="evidence" value="ECO:0007669"/>
    <property type="project" value="InterPro"/>
</dbReference>
<evidence type="ECO:0000313" key="6">
    <source>
        <dbReference type="Proteomes" id="UP001165143"/>
    </source>
</evidence>
<evidence type="ECO:0000256" key="3">
    <source>
        <dbReference type="ARBA" id="ARBA00022553"/>
    </source>
</evidence>
<dbReference type="InterPro" id="IPR010071">
    <property type="entry name" value="AA_adenyl_dom"/>
</dbReference>
<dbReference type="GO" id="GO:0005737">
    <property type="term" value="C:cytoplasm"/>
    <property type="evidence" value="ECO:0007669"/>
    <property type="project" value="TreeGrafter"/>
</dbReference>
<organism evidence="5 6">
    <name type="scientific">Kitasatospora phosalacinea</name>
    <dbReference type="NCBI Taxonomy" id="2065"/>
    <lineage>
        <taxon>Bacteria</taxon>
        <taxon>Bacillati</taxon>
        <taxon>Actinomycetota</taxon>
        <taxon>Actinomycetes</taxon>
        <taxon>Kitasatosporales</taxon>
        <taxon>Streptomycetaceae</taxon>
        <taxon>Kitasatospora</taxon>
    </lineage>
</organism>
<dbReference type="Pfam" id="PF00668">
    <property type="entry name" value="Condensation"/>
    <property type="match status" value="1"/>
</dbReference>
<dbReference type="OrthoDB" id="2472181at2"/>
<dbReference type="GO" id="GO:0044550">
    <property type="term" value="P:secondary metabolite biosynthetic process"/>
    <property type="evidence" value="ECO:0007669"/>
    <property type="project" value="TreeGrafter"/>
</dbReference>
<dbReference type="GO" id="GO:0043041">
    <property type="term" value="P:amino acid activation for nonribosomal peptide biosynthetic process"/>
    <property type="evidence" value="ECO:0007669"/>
    <property type="project" value="TreeGrafter"/>
</dbReference>
<dbReference type="Gene3D" id="3.30.300.30">
    <property type="match status" value="1"/>
</dbReference>
<reference evidence="5" key="1">
    <citation type="submission" date="2023-02" db="EMBL/GenBank/DDBJ databases">
        <title>Kitasatospora phosalacinea NBRC 14362.</title>
        <authorList>
            <person name="Ichikawa N."/>
            <person name="Sato H."/>
            <person name="Tonouchi N."/>
        </authorList>
    </citation>
    <scope>NUCLEOTIDE SEQUENCE</scope>
    <source>
        <strain evidence="5">NBRC 14362</strain>
    </source>
</reference>
<dbReference type="SUPFAM" id="SSF56801">
    <property type="entry name" value="Acetyl-CoA synthetase-like"/>
    <property type="match status" value="1"/>
</dbReference>
<dbReference type="GO" id="GO:0017000">
    <property type="term" value="P:antibiotic biosynthetic process"/>
    <property type="evidence" value="ECO:0007669"/>
    <property type="project" value="UniProtKB-ARBA"/>
</dbReference>
<dbReference type="InterPro" id="IPR023213">
    <property type="entry name" value="CAT-like_dom_sf"/>
</dbReference>
<dbReference type="Pfam" id="PF13193">
    <property type="entry name" value="AMP-binding_C"/>
    <property type="match status" value="1"/>
</dbReference>
<dbReference type="PANTHER" id="PTHR45527">
    <property type="entry name" value="NONRIBOSOMAL PEPTIDE SYNTHETASE"/>
    <property type="match status" value="1"/>
</dbReference>
<dbReference type="Gene3D" id="3.40.50.12780">
    <property type="entry name" value="N-terminal domain of ligase-like"/>
    <property type="match status" value="1"/>
</dbReference>
<dbReference type="NCBIfam" id="TIGR01733">
    <property type="entry name" value="AA-adenyl-dom"/>
    <property type="match status" value="1"/>
</dbReference>
<dbReference type="SMART" id="SM00823">
    <property type="entry name" value="PKS_PP"/>
    <property type="match status" value="1"/>
</dbReference>
<dbReference type="PROSITE" id="PS00455">
    <property type="entry name" value="AMP_BINDING"/>
    <property type="match status" value="1"/>
</dbReference>
<gene>
    <name evidence="5" type="ORF">Kpho01_43980</name>
</gene>
<dbReference type="InterPro" id="IPR020845">
    <property type="entry name" value="AMP-binding_CS"/>
</dbReference>
<evidence type="ECO:0000256" key="2">
    <source>
        <dbReference type="ARBA" id="ARBA00022450"/>
    </source>
</evidence>
<comment type="caution">
    <text evidence="5">The sequence shown here is derived from an EMBL/GenBank/DDBJ whole genome shotgun (WGS) entry which is preliminary data.</text>
</comment>
<dbReference type="Proteomes" id="UP001165143">
    <property type="component" value="Unassembled WGS sequence"/>
</dbReference>
<dbReference type="GO" id="GO:0008610">
    <property type="term" value="P:lipid biosynthetic process"/>
    <property type="evidence" value="ECO:0007669"/>
    <property type="project" value="UniProtKB-ARBA"/>
</dbReference>
<comment type="cofactor">
    <cofactor evidence="1">
        <name>pantetheine 4'-phosphate</name>
        <dbReference type="ChEBI" id="CHEBI:47942"/>
    </cofactor>
</comment>
<dbReference type="AlphaFoldDB" id="A0A9W6PKB3"/>
<protein>
    <recommendedName>
        <fullName evidence="4">Carrier domain-containing protein</fullName>
    </recommendedName>
</protein>
<dbReference type="Gene3D" id="1.10.1200.10">
    <property type="entry name" value="ACP-like"/>
    <property type="match status" value="1"/>
</dbReference>
<dbReference type="SUPFAM" id="SSF47336">
    <property type="entry name" value="ACP-like"/>
    <property type="match status" value="1"/>
</dbReference>
<dbReference type="InterPro" id="IPR036736">
    <property type="entry name" value="ACP-like_sf"/>
</dbReference>
<dbReference type="GO" id="GO:0031177">
    <property type="term" value="F:phosphopantetheine binding"/>
    <property type="evidence" value="ECO:0007669"/>
    <property type="project" value="InterPro"/>
</dbReference>
<accession>A0A9W6PKB3</accession>
<evidence type="ECO:0000313" key="5">
    <source>
        <dbReference type="EMBL" id="GLW56387.1"/>
    </source>
</evidence>
<dbReference type="InterPro" id="IPR001242">
    <property type="entry name" value="Condensation_dom"/>
</dbReference>